<organism evidence="8 9">
    <name type="scientific">Escherichia coli H605</name>
    <dbReference type="NCBI Taxonomy" id="656410"/>
    <lineage>
        <taxon>Bacteria</taxon>
        <taxon>Pseudomonadati</taxon>
        <taxon>Pseudomonadota</taxon>
        <taxon>Gammaproteobacteria</taxon>
        <taxon>Enterobacterales</taxon>
        <taxon>Enterobacteriaceae</taxon>
        <taxon>Escherichia</taxon>
    </lineage>
</organism>
<feature type="transmembrane region" description="Helical" evidence="7">
    <location>
        <begin position="328"/>
        <end position="353"/>
    </location>
</feature>
<accession>A0AAJ3TZ58</accession>
<dbReference type="FunFam" id="1.20.1740.10:FF:000063">
    <property type="entry name" value="Inner membrane transporter YjeM"/>
    <property type="match status" value="1"/>
</dbReference>
<dbReference type="Proteomes" id="UP000243401">
    <property type="component" value="Unassembled WGS sequence"/>
</dbReference>
<feature type="transmembrane region" description="Helical" evidence="7">
    <location>
        <begin position="147"/>
        <end position="166"/>
    </location>
</feature>
<evidence type="ECO:0000256" key="7">
    <source>
        <dbReference type="SAM" id="Phobius"/>
    </source>
</evidence>
<keyword evidence="4 7" id="KW-0812">Transmembrane</keyword>
<evidence type="ECO:0000256" key="6">
    <source>
        <dbReference type="ARBA" id="ARBA00023136"/>
    </source>
</evidence>
<feature type="transmembrane region" description="Helical" evidence="7">
    <location>
        <begin position="374"/>
        <end position="398"/>
    </location>
</feature>
<dbReference type="EMBL" id="ADJX01000008">
    <property type="protein sequence ID" value="OSL47045.1"/>
    <property type="molecule type" value="Genomic_DNA"/>
</dbReference>
<proteinExistence type="predicted"/>
<dbReference type="AlphaFoldDB" id="A0AAJ3TZ58"/>
<dbReference type="PANTHER" id="PTHR42770:SF15">
    <property type="entry name" value="GLUTAMATE_GAMMA-AMINOBUTYRATE ANTIPORTER-RELATED"/>
    <property type="match status" value="1"/>
</dbReference>
<name>A0AAJ3TZ58_ECOLX</name>
<feature type="transmembrane region" description="Helical" evidence="7">
    <location>
        <begin position="452"/>
        <end position="471"/>
    </location>
</feature>
<dbReference type="Gene3D" id="1.20.1740.10">
    <property type="entry name" value="Amino acid/polyamine transporter I"/>
    <property type="match status" value="1"/>
</dbReference>
<feature type="transmembrane region" description="Helical" evidence="7">
    <location>
        <begin position="220"/>
        <end position="240"/>
    </location>
</feature>
<protein>
    <submittedName>
        <fullName evidence="8">Inner membrane transporter YjeM</fullName>
    </submittedName>
</protein>
<keyword evidence="2" id="KW-0813">Transport</keyword>
<comment type="subcellular location">
    <subcellularLocation>
        <location evidence="1">Cell membrane</location>
        <topology evidence="1">Multi-pass membrane protein</topology>
    </subcellularLocation>
</comment>
<evidence type="ECO:0000256" key="2">
    <source>
        <dbReference type="ARBA" id="ARBA00022448"/>
    </source>
</evidence>
<dbReference type="Pfam" id="PF13520">
    <property type="entry name" value="AA_permease_2"/>
    <property type="match status" value="1"/>
</dbReference>
<dbReference type="GO" id="GO:0022857">
    <property type="term" value="F:transmembrane transporter activity"/>
    <property type="evidence" value="ECO:0007669"/>
    <property type="project" value="InterPro"/>
</dbReference>
<feature type="transmembrane region" description="Helical" evidence="7">
    <location>
        <begin position="178"/>
        <end position="200"/>
    </location>
</feature>
<gene>
    <name evidence="8" type="ORF">EATG_02132</name>
</gene>
<dbReference type="PANTHER" id="PTHR42770">
    <property type="entry name" value="AMINO ACID TRANSPORTER-RELATED"/>
    <property type="match status" value="1"/>
</dbReference>
<comment type="caution">
    <text evidence="8">The sequence shown here is derived from an EMBL/GenBank/DDBJ whole genome shotgun (WGS) entry which is preliminary data.</text>
</comment>
<feature type="transmembrane region" description="Helical" evidence="7">
    <location>
        <begin position="410"/>
        <end position="432"/>
    </location>
</feature>
<evidence type="ECO:0000313" key="8">
    <source>
        <dbReference type="EMBL" id="OSL47045.1"/>
    </source>
</evidence>
<feature type="transmembrane region" description="Helical" evidence="7">
    <location>
        <begin position="100"/>
        <end position="127"/>
    </location>
</feature>
<keyword evidence="6 7" id="KW-0472">Membrane</keyword>
<dbReference type="PIRSF" id="PIRSF006060">
    <property type="entry name" value="AA_transporter"/>
    <property type="match status" value="1"/>
</dbReference>
<feature type="transmembrane region" description="Helical" evidence="7">
    <location>
        <begin position="261"/>
        <end position="281"/>
    </location>
</feature>
<keyword evidence="3" id="KW-1003">Cell membrane</keyword>
<feature type="transmembrane region" description="Helical" evidence="7">
    <location>
        <begin position="483"/>
        <end position="501"/>
    </location>
</feature>
<dbReference type="InterPro" id="IPR050367">
    <property type="entry name" value="APC_superfamily"/>
</dbReference>
<feature type="transmembrane region" description="Helical" evidence="7">
    <location>
        <begin position="56"/>
        <end position="79"/>
    </location>
</feature>
<keyword evidence="5 7" id="KW-1133">Transmembrane helix</keyword>
<dbReference type="InterPro" id="IPR002293">
    <property type="entry name" value="AA/rel_permease1"/>
</dbReference>
<reference evidence="8 9" key="1">
    <citation type="submission" date="2010-04" db="EMBL/GenBank/DDBJ databases">
        <title>The Genome Sequence of Escherichia coli H605.</title>
        <authorList>
            <consortium name="The Broad Institute Genome Sequencing Platform"/>
            <consortium name="The Broad Institute Genome Sequencing Center for Infectious Disease"/>
            <person name="Feldgarden M."/>
            <person name="Gordon D.M."/>
            <person name="Johnson J.R."/>
            <person name="Johnston B.D."/>
            <person name="Young S."/>
            <person name="Zeng Q."/>
            <person name="Koehrsen M."/>
            <person name="Alvarado L."/>
            <person name="Berlin A.M."/>
            <person name="Borenstein D."/>
            <person name="Chapman S.B."/>
            <person name="Chen Z."/>
            <person name="Engels R."/>
            <person name="Freedman E."/>
            <person name="Gellesch M."/>
            <person name="Goldberg J."/>
            <person name="Griggs A."/>
            <person name="Gujja S."/>
            <person name="Heilman E.R."/>
            <person name="Heiman D.I."/>
            <person name="Hepburn T.A."/>
            <person name="Howarth C."/>
            <person name="Jen D."/>
            <person name="Larson L."/>
            <person name="Mehta T."/>
            <person name="Park D."/>
            <person name="Pearson M."/>
            <person name="Richards J."/>
            <person name="Roberts A."/>
            <person name="Saif S."/>
            <person name="Shea T.D."/>
            <person name="Shenoy N."/>
            <person name="Sisk P."/>
            <person name="Stolte C."/>
            <person name="Sykes S.N."/>
            <person name="Walk T."/>
            <person name="White J."/>
            <person name="Yandava C."/>
            <person name="Haas B."/>
            <person name="Henn M.R."/>
            <person name="Nusbaum C."/>
            <person name="Birren B."/>
        </authorList>
    </citation>
    <scope>NUCLEOTIDE SEQUENCE [LARGE SCALE GENOMIC DNA]</scope>
    <source>
        <strain evidence="8 9">H605</strain>
    </source>
</reference>
<evidence type="ECO:0000256" key="5">
    <source>
        <dbReference type="ARBA" id="ARBA00022989"/>
    </source>
</evidence>
<dbReference type="NCBIfam" id="NF011775">
    <property type="entry name" value="PRK15238.1"/>
    <property type="match status" value="1"/>
</dbReference>
<evidence type="ECO:0000256" key="4">
    <source>
        <dbReference type="ARBA" id="ARBA00022692"/>
    </source>
</evidence>
<evidence type="ECO:0000256" key="1">
    <source>
        <dbReference type="ARBA" id="ARBA00004651"/>
    </source>
</evidence>
<sequence>MQLVGAFNMRAEMKDDFMPHTIKKMSLIGLILMIFTSVFGFANSPSAYYLMGYSAIPWYIFSALLFFIPFALMMAEMGAAYRKEEGGIYSWMNNSVGPRFAFIGTFMWFSSYIIWMVSTSAKVWVPFSTFLYGSDMTQHWRIAGLEPTQVVGLLAVAWMILVTVVASKGINKIARITAVGGIAVMCLNLVLLLVSITILLLNGGHFAQDINFLASPNPGYQSGLAMLSFVVFAIFAYGGIEAVGGLVDKTENPEKNFAKGIVFAAIVISIGYSLAIFLWGVSTNWQQVLSNGSVNLGNITYVLMKSLGMSLGNALHLSPEASLSLGVWFARITGLSMFLAYTGAFFTLCYSPLKAIIQGTPKALWPEPMTRLNAMGMPSIAMWMQCGLVTVFILLVSFGGGTASAFFNKLTLMANVSMTIPYLFLALAFPFFKARQDLDRPFVIFKTHMSAMIATVVVVLVVTFANVFTIIQPVVEAGDWDSTLWMIGGPVFFSLLAMAIYQNYCSRMANQPQLTLD</sequence>
<dbReference type="GO" id="GO:0005886">
    <property type="term" value="C:plasma membrane"/>
    <property type="evidence" value="ECO:0007669"/>
    <property type="project" value="UniProtKB-SubCell"/>
</dbReference>
<evidence type="ECO:0000256" key="3">
    <source>
        <dbReference type="ARBA" id="ARBA00022475"/>
    </source>
</evidence>
<evidence type="ECO:0000313" key="9">
    <source>
        <dbReference type="Proteomes" id="UP000243401"/>
    </source>
</evidence>